<evidence type="ECO:0000256" key="1">
    <source>
        <dbReference type="SAM" id="SignalP"/>
    </source>
</evidence>
<dbReference type="InterPro" id="IPR009739">
    <property type="entry name" value="LprI-like_N"/>
</dbReference>
<accession>A0A1I3Q8J6</accession>
<organism evidence="3 4">
    <name type="scientific">Jannaschia pohangensis</name>
    <dbReference type="NCBI Taxonomy" id="390807"/>
    <lineage>
        <taxon>Bacteria</taxon>
        <taxon>Pseudomonadati</taxon>
        <taxon>Pseudomonadota</taxon>
        <taxon>Alphaproteobacteria</taxon>
        <taxon>Rhodobacterales</taxon>
        <taxon>Roseobacteraceae</taxon>
        <taxon>Jannaschia</taxon>
    </lineage>
</organism>
<feature type="signal peptide" evidence="1">
    <location>
        <begin position="1"/>
        <end position="16"/>
    </location>
</feature>
<feature type="domain" description="Lysozyme inhibitor LprI-like N-terminal" evidence="2">
    <location>
        <begin position="48"/>
        <end position="149"/>
    </location>
</feature>
<name>A0A1I3Q8J6_9RHOB</name>
<protein>
    <recommendedName>
        <fullName evidence="2">Lysozyme inhibitor LprI-like N-terminal domain-containing protein</fullName>
    </recommendedName>
</protein>
<proteinExistence type="predicted"/>
<sequence>MIRAAILILLATPVTAQEIVFDPALVTQCYTNGEGTEPDCIGAASGLCQKRTEGGYSTLGMADCTNRETEEWDRLLNEEYGLLRDQLDEIDDGTGIDRSDALRDAQRAWIAYRDAECGLRYALWQGGTIRTTIGTACHLGFTAKRTLELRGMRLEGY</sequence>
<keyword evidence="1" id="KW-0732">Signal</keyword>
<dbReference type="Pfam" id="PF07007">
    <property type="entry name" value="LprI"/>
    <property type="match status" value="1"/>
</dbReference>
<keyword evidence="4" id="KW-1185">Reference proteome</keyword>
<dbReference type="PANTHER" id="PTHR39176:SF1">
    <property type="entry name" value="PERIPLASMIC PROTEIN"/>
    <property type="match status" value="1"/>
</dbReference>
<dbReference type="AlphaFoldDB" id="A0A1I3Q8J6"/>
<evidence type="ECO:0000313" key="3">
    <source>
        <dbReference type="EMBL" id="SFJ29436.1"/>
    </source>
</evidence>
<gene>
    <name evidence="3" type="ORF">SAMN04488095_2432</name>
</gene>
<dbReference type="EMBL" id="FORA01000003">
    <property type="protein sequence ID" value="SFJ29436.1"/>
    <property type="molecule type" value="Genomic_DNA"/>
</dbReference>
<feature type="chain" id="PRO_5011578208" description="Lysozyme inhibitor LprI-like N-terminal domain-containing protein" evidence="1">
    <location>
        <begin position="17"/>
        <end position="157"/>
    </location>
</feature>
<reference evidence="3 4" key="1">
    <citation type="submission" date="2016-10" db="EMBL/GenBank/DDBJ databases">
        <authorList>
            <person name="de Groot N.N."/>
        </authorList>
    </citation>
    <scope>NUCLEOTIDE SEQUENCE [LARGE SCALE GENOMIC DNA]</scope>
    <source>
        <strain evidence="3 4">DSM 19073</strain>
    </source>
</reference>
<dbReference type="RefSeq" id="WP_092780898.1">
    <property type="nucleotide sequence ID" value="NZ_FORA01000003.1"/>
</dbReference>
<dbReference type="STRING" id="390807.SAMN04488095_2432"/>
<evidence type="ECO:0000259" key="2">
    <source>
        <dbReference type="Pfam" id="PF07007"/>
    </source>
</evidence>
<dbReference type="Proteomes" id="UP000199110">
    <property type="component" value="Unassembled WGS sequence"/>
</dbReference>
<dbReference type="PANTHER" id="PTHR39176">
    <property type="entry name" value="PERIPLASMIC PROTEIN-RELATED"/>
    <property type="match status" value="1"/>
</dbReference>
<evidence type="ECO:0000313" key="4">
    <source>
        <dbReference type="Proteomes" id="UP000199110"/>
    </source>
</evidence>
<dbReference type="OrthoDB" id="7340239at2"/>
<dbReference type="Gene3D" id="1.20.1270.180">
    <property type="match status" value="1"/>
</dbReference>